<sequence>MTEPSTGHGTESHACELTIWFRQGVVHQSAVAAFIATNNDLTPYINDAWLIWVLGRIADQKMTRLDDLLPWKYAALIAKEASDAA</sequence>
<evidence type="ECO:0000313" key="1">
    <source>
        <dbReference type="EMBL" id="RNF34043.1"/>
    </source>
</evidence>
<proteinExistence type="predicted"/>
<evidence type="ECO:0008006" key="3">
    <source>
        <dbReference type="Google" id="ProtNLM"/>
    </source>
</evidence>
<evidence type="ECO:0000313" key="2">
    <source>
        <dbReference type="Proteomes" id="UP000238137"/>
    </source>
</evidence>
<organism evidence="1 2">
    <name type="scientific">Paracoccus methylarcula</name>
    <dbReference type="NCBI Taxonomy" id="72022"/>
    <lineage>
        <taxon>Bacteria</taxon>
        <taxon>Pseudomonadati</taxon>
        <taxon>Pseudomonadota</taxon>
        <taxon>Alphaproteobacteria</taxon>
        <taxon>Rhodobacterales</taxon>
        <taxon>Paracoccaceae</taxon>
        <taxon>Paracoccus</taxon>
    </lineage>
</organism>
<protein>
    <recommendedName>
        <fullName evidence="3">Transposase IS66 C-terminal domain-containing protein</fullName>
    </recommendedName>
</protein>
<reference evidence="1" key="1">
    <citation type="submission" date="2018-05" db="EMBL/GenBank/DDBJ databases">
        <title>Reclassification of Methylarcula marina and Methylarcula terricola as Paracoccus methylarcula sp.nov., comb.nov. and Paracoccus terricola comb.nov.</title>
        <authorList>
            <person name="Shmareva M.N."/>
            <person name="Doronina N.V."/>
            <person name="Vasilenko O.V."/>
            <person name="Tarlachkov S.V."/>
            <person name="Trotsenko Y.A."/>
        </authorList>
    </citation>
    <scope>NUCLEOTIDE SEQUENCE [LARGE SCALE GENOMIC DNA]</scope>
    <source>
        <strain evidence="1">VKM B-2159</strain>
    </source>
</reference>
<dbReference type="EMBL" id="PXNQ02000008">
    <property type="protein sequence ID" value="RNF34043.1"/>
    <property type="molecule type" value="Genomic_DNA"/>
</dbReference>
<dbReference type="AlphaFoldDB" id="A0A422QVP0"/>
<comment type="caution">
    <text evidence="1">The sequence shown here is derived from an EMBL/GenBank/DDBJ whole genome shotgun (WGS) entry which is preliminary data.</text>
</comment>
<accession>A0A422QVP0</accession>
<dbReference type="Proteomes" id="UP000238137">
    <property type="component" value="Unassembled WGS sequence"/>
</dbReference>
<name>A0A422QVP0_9RHOB</name>
<gene>
    <name evidence="1" type="ORF">A7A09_014200</name>
</gene>
<keyword evidence="2" id="KW-1185">Reference proteome</keyword>